<dbReference type="AlphaFoldDB" id="A0A4S8IDU4"/>
<dbReference type="SUPFAM" id="SSF53474">
    <property type="entry name" value="alpha/beta-Hydrolases"/>
    <property type="match status" value="1"/>
</dbReference>
<evidence type="ECO:0000313" key="4">
    <source>
        <dbReference type="Proteomes" id="UP000317650"/>
    </source>
</evidence>
<name>A0A4S8IDU4_MUSBA</name>
<gene>
    <name evidence="3" type="ORF">C4D60_Mb09t04000</name>
</gene>
<organism evidence="3 4">
    <name type="scientific">Musa balbisiana</name>
    <name type="common">Banana</name>
    <dbReference type="NCBI Taxonomy" id="52838"/>
    <lineage>
        <taxon>Eukaryota</taxon>
        <taxon>Viridiplantae</taxon>
        <taxon>Streptophyta</taxon>
        <taxon>Embryophyta</taxon>
        <taxon>Tracheophyta</taxon>
        <taxon>Spermatophyta</taxon>
        <taxon>Magnoliopsida</taxon>
        <taxon>Liliopsida</taxon>
        <taxon>Zingiberales</taxon>
        <taxon>Musaceae</taxon>
        <taxon>Musa</taxon>
    </lineage>
</organism>
<sequence>MTWQEELASLVGDTGITYSAGAVAEEEERDAGDTGGRVLGKGYYRVSEDGAGPEESLNEQVTGFVVATGEMLRELGRGFWDVAQQSLERVGETYVGKKVRGHGDAVLRRLEFMNEYLPEDRDPVHAWPIVITVFLLALLGIPGIKESLLEEFGVRLITYDLPGFGESDPHPVRNLNSSAMDMLHLANALGVTDKFWVVGYSGGAMHAWAAVHYIPDRLAGAAMFAPMSNPYDSSLNKEEIHKTWDEWTMKRRLMYVLARRFPSLLPYFYRRSFLSGEHGQPEKWLSLSLGKKDKSLLEEPLFREFWEKDAGESVRQGDAKPFVEEAMLQVSNWGFGLADLQVQNQHQGKGLLPWLKSLYGRVEHEQAGFLSPIHVWQGTDDHVVPPSMTKFVRRMIPGATVHRLLGEGHFSYFCFCDDCHRQIFSTLFGNPRGPLPTELEVDRSPSEQHIEDIASHDCTEQE</sequence>
<evidence type="ECO:0000313" key="3">
    <source>
        <dbReference type="EMBL" id="THU46348.1"/>
    </source>
</evidence>
<evidence type="ECO:0000259" key="2">
    <source>
        <dbReference type="Pfam" id="PF00561"/>
    </source>
</evidence>
<feature type="domain" description="AB hydrolase-1" evidence="2">
    <location>
        <begin position="144"/>
        <end position="413"/>
    </location>
</feature>
<evidence type="ECO:0000256" key="1">
    <source>
        <dbReference type="SAM" id="MobiDB-lite"/>
    </source>
</evidence>
<proteinExistence type="predicted"/>
<dbReference type="EMBL" id="PYDT01000010">
    <property type="protein sequence ID" value="THU46348.1"/>
    <property type="molecule type" value="Genomic_DNA"/>
</dbReference>
<dbReference type="Gene3D" id="3.40.50.1820">
    <property type="entry name" value="alpha/beta hydrolase"/>
    <property type="match status" value="1"/>
</dbReference>
<comment type="caution">
    <text evidence="3">The sequence shown here is derived from an EMBL/GenBank/DDBJ whole genome shotgun (WGS) entry which is preliminary data.</text>
</comment>
<feature type="region of interest" description="Disordered" evidence="1">
    <location>
        <begin position="439"/>
        <end position="462"/>
    </location>
</feature>
<dbReference type="Proteomes" id="UP000317650">
    <property type="component" value="Chromosome 9"/>
</dbReference>
<dbReference type="PANTHER" id="PTHR45763:SF8">
    <property type="entry name" value="ALPHA_BETA-HYDROLASES SUPERFAMILY PROTEIN"/>
    <property type="match status" value="1"/>
</dbReference>
<feature type="compositionally biased region" description="Basic and acidic residues" evidence="1">
    <location>
        <begin position="440"/>
        <end position="462"/>
    </location>
</feature>
<reference evidence="3 4" key="1">
    <citation type="journal article" date="2019" name="Nat. Plants">
        <title>Genome sequencing of Musa balbisiana reveals subgenome evolution and function divergence in polyploid bananas.</title>
        <authorList>
            <person name="Yao X."/>
        </authorList>
    </citation>
    <scope>NUCLEOTIDE SEQUENCE [LARGE SCALE GENOMIC DNA]</scope>
    <source>
        <strain evidence="4">cv. DH-PKW</strain>
        <tissue evidence="3">Leaves</tissue>
    </source>
</reference>
<protein>
    <recommendedName>
        <fullName evidence="2">AB hydrolase-1 domain-containing protein</fullName>
    </recommendedName>
</protein>
<keyword evidence="4" id="KW-1185">Reference proteome</keyword>
<dbReference type="PANTHER" id="PTHR45763">
    <property type="entry name" value="HYDROLASE, ALPHA/BETA FOLD FAMILY PROTEIN, EXPRESSED-RELATED"/>
    <property type="match status" value="1"/>
</dbReference>
<dbReference type="InterPro" id="IPR029058">
    <property type="entry name" value="AB_hydrolase_fold"/>
</dbReference>
<dbReference type="Pfam" id="PF00561">
    <property type="entry name" value="Abhydrolase_1"/>
    <property type="match status" value="1"/>
</dbReference>
<dbReference type="InterPro" id="IPR000073">
    <property type="entry name" value="AB_hydrolase_1"/>
</dbReference>
<accession>A0A4S8IDU4</accession>
<dbReference type="STRING" id="52838.A0A4S8IDU4"/>